<comment type="similarity">
    <text evidence="2 10 11">Belongs to the glutamine synthetase family.</text>
</comment>
<dbReference type="Proteomes" id="UP000034036">
    <property type="component" value="Unassembled WGS sequence"/>
</dbReference>
<dbReference type="Gene3D" id="3.30.590.10">
    <property type="entry name" value="Glutamine synthetase/guanido kinase, catalytic domain"/>
    <property type="match status" value="1"/>
</dbReference>
<dbReference type="InterPro" id="IPR008146">
    <property type="entry name" value="Gln_synth_cat_dom"/>
</dbReference>
<evidence type="ECO:0000256" key="8">
    <source>
        <dbReference type="ARBA" id="ARBA00043026"/>
    </source>
</evidence>
<dbReference type="InterPro" id="IPR048091">
    <property type="entry name" value="Gln_syn_GlnII"/>
</dbReference>
<dbReference type="GO" id="GO:0005524">
    <property type="term" value="F:ATP binding"/>
    <property type="evidence" value="ECO:0007669"/>
    <property type="project" value="UniProtKB-KW"/>
</dbReference>
<dbReference type="InterPro" id="IPR036651">
    <property type="entry name" value="Gln_synt_N_sf"/>
</dbReference>
<dbReference type="InterPro" id="IPR014746">
    <property type="entry name" value="Gln_synth/guanido_kin_cat_dom"/>
</dbReference>
<dbReference type="InterPro" id="IPR050292">
    <property type="entry name" value="Glutamine_Synthetase"/>
</dbReference>
<dbReference type="PROSITE" id="PS51986">
    <property type="entry name" value="GS_BETA_GRASP"/>
    <property type="match status" value="1"/>
</dbReference>
<keyword evidence="4" id="KW-0436">Ligase</keyword>
<dbReference type="EC" id="6.3.1.2" evidence="3"/>
<dbReference type="Pfam" id="PF03951">
    <property type="entry name" value="Gln-synt_N"/>
    <property type="match status" value="1"/>
</dbReference>
<evidence type="ECO:0000259" key="13">
    <source>
        <dbReference type="PROSITE" id="PS51987"/>
    </source>
</evidence>
<dbReference type="Gene3D" id="3.10.20.70">
    <property type="entry name" value="Glutamine synthetase, N-terminal domain"/>
    <property type="match status" value="1"/>
</dbReference>
<dbReference type="InterPro" id="IPR027303">
    <property type="entry name" value="Gln_synth_gly_rich_site"/>
</dbReference>
<dbReference type="GO" id="GO:0005737">
    <property type="term" value="C:cytoplasm"/>
    <property type="evidence" value="ECO:0007669"/>
    <property type="project" value="TreeGrafter"/>
</dbReference>
<gene>
    <name evidence="14" type="ORF">UV11_C0018G0001</name>
</gene>
<dbReference type="EMBL" id="LCDF01000018">
    <property type="protein sequence ID" value="KKS47230.1"/>
    <property type="molecule type" value="Genomic_DNA"/>
</dbReference>
<accession>A0A0G0ZES0</accession>
<evidence type="ECO:0000313" key="14">
    <source>
        <dbReference type="EMBL" id="KKS47230.1"/>
    </source>
</evidence>
<evidence type="ECO:0000259" key="12">
    <source>
        <dbReference type="PROSITE" id="PS51986"/>
    </source>
</evidence>
<evidence type="ECO:0000256" key="7">
    <source>
        <dbReference type="ARBA" id="ARBA00038740"/>
    </source>
</evidence>
<dbReference type="PANTHER" id="PTHR20852:SF57">
    <property type="entry name" value="GLUTAMINE SYNTHETASE 2 CYTOPLASMIC"/>
    <property type="match status" value="1"/>
</dbReference>
<dbReference type="PROSITE" id="PS51987">
    <property type="entry name" value="GS_CATALYTIC"/>
    <property type="match status" value="1"/>
</dbReference>
<evidence type="ECO:0000256" key="5">
    <source>
        <dbReference type="ARBA" id="ARBA00022741"/>
    </source>
</evidence>
<evidence type="ECO:0000256" key="9">
    <source>
        <dbReference type="ARBA" id="ARBA00049436"/>
    </source>
</evidence>
<evidence type="ECO:0000256" key="11">
    <source>
        <dbReference type="RuleBase" id="RU000384"/>
    </source>
</evidence>
<evidence type="ECO:0000313" key="15">
    <source>
        <dbReference type="Proteomes" id="UP000034036"/>
    </source>
</evidence>
<dbReference type="Pfam" id="PF00120">
    <property type="entry name" value="Gln-synt_C"/>
    <property type="match status" value="1"/>
</dbReference>
<comment type="function">
    <text evidence="1">Catalyzes the ATP-dependent biosynthesis of glutamine from glutamate and ammonia.</text>
</comment>
<dbReference type="PATRIC" id="fig|1618659.3.peg.660"/>
<dbReference type="PROSITE" id="PS00181">
    <property type="entry name" value="GLNA_ATP"/>
    <property type="match status" value="1"/>
</dbReference>
<sequence>MSHKMITAEYVWLDGRKPTAKLRSKTKIFMGPVNSLADVPMWGFDGSSTEQAEGGFSDCMLKPVSYLTDPINKAPNILVMCEVLNADGTPHPSNTRHVLAAVAEKYKQHEPIFGIEQEYTLYRKGWPLGWPVDGFPHPQGRYYCGVGYDEVHGRPLVEAHIKACLEAGIALSGINAEVMLAQWEFQVGALSPLEVSDQLWLARWLLYRLGEEYQVYAKLDPKPMSGDWNGAGGHTNFSTKAMRADAGLAVIKQTCEKLAKLHRQHIRVYGADNDKRLTGRHETCSIDEFRYGVSDRGASVRIPMDTANKGKGYLEDRRPAANLDPYQICTALIETACGDGFDPDKYGWSNYEPTK</sequence>
<evidence type="ECO:0000256" key="10">
    <source>
        <dbReference type="PROSITE-ProRule" id="PRU01330"/>
    </source>
</evidence>
<organism evidence="14 15">
    <name type="scientific">Candidatus Giovannonibacteria bacterium GW2011_GWF2_42_19</name>
    <dbReference type="NCBI Taxonomy" id="1618659"/>
    <lineage>
        <taxon>Bacteria</taxon>
        <taxon>Candidatus Giovannoniibacteriota</taxon>
    </lineage>
</organism>
<dbReference type="PANTHER" id="PTHR20852">
    <property type="entry name" value="GLUTAMINE SYNTHETASE"/>
    <property type="match status" value="1"/>
</dbReference>
<dbReference type="AlphaFoldDB" id="A0A0G0ZES0"/>
<feature type="domain" description="GS catalytic" evidence="13">
    <location>
        <begin position="95"/>
        <end position="355"/>
    </location>
</feature>
<dbReference type="STRING" id="1618659.UV11_C0018G0001"/>
<protein>
    <recommendedName>
        <fullName evidence="3">glutamine synthetase</fullName>
        <ecNumber evidence="3">6.3.1.2</ecNumber>
    </recommendedName>
    <alternativeName>
        <fullName evidence="8">Glutamine synthetase II</fullName>
    </alternativeName>
</protein>
<evidence type="ECO:0000256" key="2">
    <source>
        <dbReference type="ARBA" id="ARBA00009897"/>
    </source>
</evidence>
<comment type="subunit">
    <text evidence="7">Homooctamer and homotetramer.</text>
</comment>
<dbReference type="SUPFAM" id="SSF54368">
    <property type="entry name" value="Glutamine synthetase, N-terminal domain"/>
    <property type="match status" value="1"/>
</dbReference>
<keyword evidence="5" id="KW-0547">Nucleotide-binding</keyword>
<dbReference type="NCBIfam" id="NF041605">
    <property type="entry name" value="gln_syn_GlnII"/>
    <property type="match status" value="1"/>
</dbReference>
<dbReference type="GO" id="GO:0004356">
    <property type="term" value="F:glutamine synthetase activity"/>
    <property type="evidence" value="ECO:0007669"/>
    <property type="project" value="UniProtKB-EC"/>
</dbReference>
<evidence type="ECO:0000256" key="4">
    <source>
        <dbReference type="ARBA" id="ARBA00022598"/>
    </source>
</evidence>
<dbReference type="InterPro" id="IPR008147">
    <property type="entry name" value="Gln_synt_N"/>
</dbReference>
<comment type="catalytic activity">
    <reaction evidence="9">
        <text>L-glutamate + NH4(+) + ATP = L-glutamine + ADP + phosphate + H(+)</text>
        <dbReference type="Rhea" id="RHEA:16169"/>
        <dbReference type="ChEBI" id="CHEBI:15378"/>
        <dbReference type="ChEBI" id="CHEBI:28938"/>
        <dbReference type="ChEBI" id="CHEBI:29985"/>
        <dbReference type="ChEBI" id="CHEBI:30616"/>
        <dbReference type="ChEBI" id="CHEBI:43474"/>
        <dbReference type="ChEBI" id="CHEBI:58359"/>
        <dbReference type="ChEBI" id="CHEBI:456216"/>
        <dbReference type="EC" id="6.3.1.2"/>
    </reaction>
</comment>
<dbReference type="GO" id="GO:0006542">
    <property type="term" value="P:glutamine biosynthetic process"/>
    <property type="evidence" value="ECO:0007669"/>
    <property type="project" value="InterPro"/>
</dbReference>
<dbReference type="SMART" id="SM01230">
    <property type="entry name" value="Gln-synt_C"/>
    <property type="match status" value="1"/>
</dbReference>
<proteinExistence type="inferred from homology"/>
<evidence type="ECO:0000256" key="1">
    <source>
        <dbReference type="ARBA" id="ARBA00003117"/>
    </source>
</evidence>
<dbReference type="SUPFAM" id="SSF55931">
    <property type="entry name" value="Glutamine synthetase/guanido kinase"/>
    <property type="match status" value="1"/>
</dbReference>
<name>A0A0G0ZES0_9BACT</name>
<evidence type="ECO:0000256" key="6">
    <source>
        <dbReference type="ARBA" id="ARBA00022840"/>
    </source>
</evidence>
<reference evidence="14 15" key="1">
    <citation type="journal article" date="2015" name="Nature">
        <title>rRNA introns, odd ribosomes, and small enigmatic genomes across a large radiation of phyla.</title>
        <authorList>
            <person name="Brown C.T."/>
            <person name="Hug L.A."/>
            <person name="Thomas B.C."/>
            <person name="Sharon I."/>
            <person name="Castelle C.J."/>
            <person name="Singh A."/>
            <person name="Wilkins M.J."/>
            <person name="Williams K.H."/>
            <person name="Banfield J.F."/>
        </authorList>
    </citation>
    <scope>NUCLEOTIDE SEQUENCE [LARGE SCALE GENOMIC DNA]</scope>
</reference>
<evidence type="ECO:0000256" key="3">
    <source>
        <dbReference type="ARBA" id="ARBA00012937"/>
    </source>
</evidence>
<keyword evidence="6" id="KW-0067">ATP-binding</keyword>
<feature type="domain" description="GS beta-grasp" evidence="12">
    <location>
        <begin position="6"/>
        <end position="88"/>
    </location>
</feature>
<comment type="caution">
    <text evidence="14">The sequence shown here is derived from an EMBL/GenBank/DDBJ whole genome shotgun (WGS) entry which is preliminary data.</text>
</comment>
<dbReference type="FunFam" id="3.30.590.10:FF:000004">
    <property type="entry name" value="Glutamine synthetase"/>
    <property type="match status" value="1"/>
</dbReference>